<name>A0A0D6ER48_SPOSA</name>
<protein>
    <submittedName>
        <fullName evidence="2">SPOSA6832_04399-mRNA-1:cds</fullName>
    </submittedName>
</protein>
<sequence>MSPADNVAVYKEKALKDFHSAQSFLNSKRADAQTRFIDPAADYLSASAQQRPLLTLFLASFATLSFIPTLTFLLFAIGTLLVIGGAALVVAVVSIGWMVGSAALLLVGVLSVTAFLAACIAGWLGSAYAAYRLVSILSHASTLPQGLKEFQGEITALVAGSSSSQKPQFDDKPKVRFNGVAGQEGDVDVKVKESD</sequence>
<keyword evidence="1" id="KW-0472">Membrane</keyword>
<dbReference type="EMBL" id="CENE01000029">
    <property type="protein sequence ID" value="CEQ42587.1"/>
    <property type="molecule type" value="Genomic_DNA"/>
</dbReference>
<gene>
    <name evidence="2" type="primary">SPOSA6832_04399</name>
</gene>
<keyword evidence="3" id="KW-1185">Reference proteome</keyword>
<feature type="transmembrane region" description="Helical" evidence="1">
    <location>
        <begin position="105"/>
        <end position="131"/>
    </location>
</feature>
<evidence type="ECO:0000313" key="2">
    <source>
        <dbReference type="EMBL" id="CEQ42587.1"/>
    </source>
</evidence>
<keyword evidence="1" id="KW-1133">Transmembrane helix</keyword>
<feature type="transmembrane region" description="Helical" evidence="1">
    <location>
        <begin position="80"/>
        <end position="99"/>
    </location>
</feature>
<dbReference type="Proteomes" id="UP000243876">
    <property type="component" value="Unassembled WGS sequence"/>
</dbReference>
<reference evidence="3" key="1">
    <citation type="submission" date="2015-02" db="EMBL/GenBank/DDBJ databases">
        <authorList>
            <person name="Gon?alves P."/>
        </authorList>
    </citation>
    <scope>NUCLEOTIDE SEQUENCE [LARGE SCALE GENOMIC DNA]</scope>
</reference>
<dbReference type="AlphaFoldDB" id="A0A0D6ER48"/>
<keyword evidence="1" id="KW-0812">Transmembrane</keyword>
<organism evidence="2 3">
    <name type="scientific">Sporidiobolus salmonicolor</name>
    <name type="common">Yeast-like fungus</name>
    <name type="synonym">Sporobolomyces salmonicolor</name>
    <dbReference type="NCBI Taxonomy" id="5005"/>
    <lineage>
        <taxon>Eukaryota</taxon>
        <taxon>Fungi</taxon>
        <taxon>Dikarya</taxon>
        <taxon>Basidiomycota</taxon>
        <taxon>Pucciniomycotina</taxon>
        <taxon>Microbotryomycetes</taxon>
        <taxon>Sporidiobolales</taxon>
        <taxon>Sporidiobolaceae</taxon>
        <taxon>Sporobolomyces</taxon>
    </lineage>
</organism>
<proteinExistence type="predicted"/>
<dbReference type="Pfam" id="PF16015">
    <property type="entry name" value="Promethin"/>
    <property type="match status" value="1"/>
</dbReference>
<evidence type="ECO:0000313" key="3">
    <source>
        <dbReference type="Proteomes" id="UP000243876"/>
    </source>
</evidence>
<accession>A0A0D6ER48</accession>
<evidence type="ECO:0000256" key="1">
    <source>
        <dbReference type="SAM" id="Phobius"/>
    </source>
</evidence>
<feature type="transmembrane region" description="Helical" evidence="1">
    <location>
        <begin position="53"/>
        <end position="75"/>
    </location>
</feature>